<feature type="domain" description="Tyr recombinase" evidence="2">
    <location>
        <begin position="1"/>
        <end position="59"/>
    </location>
</feature>
<dbReference type="InterPro" id="IPR011010">
    <property type="entry name" value="DNA_brk_join_enz"/>
</dbReference>
<dbReference type="InterPro" id="IPR013762">
    <property type="entry name" value="Integrase-like_cat_sf"/>
</dbReference>
<sequence length="61" mass="6960">MIINNDITPHSLRQIQNSIPMEAGAGMKELQERLGHSDINTTMNIYANMTNEHRKKDLPKV</sequence>
<dbReference type="Pfam" id="PF00589">
    <property type="entry name" value="Phage_integrase"/>
    <property type="match status" value="1"/>
</dbReference>
<reference evidence="4" key="1">
    <citation type="journal article" date="2019" name="Int. J. Syst. Evol. Microbiol.">
        <title>The Global Catalogue of Microorganisms (GCM) 10K type strain sequencing project: providing services to taxonomists for standard genome sequencing and annotation.</title>
        <authorList>
            <consortium name="The Broad Institute Genomics Platform"/>
            <consortium name="The Broad Institute Genome Sequencing Center for Infectious Disease"/>
            <person name="Wu L."/>
            <person name="Ma J."/>
        </authorList>
    </citation>
    <scope>NUCLEOTIDE SEQUENCE [LARGE SCALE GENOMIC DNA]</scope>
    <source>
        <strain evidence="4">CCUG 59778</strain>
    </source>
</reference>
<accession>A0ABV8X2A5</accession>
<gene>
    <name evidence="3" type="ORF">ACFOZY_04300</name>
</gene>
<evidence type="ECO:0000313" key="3">
    <source>
        <dbReference type="EMBL" id="MFC4409656.1"/>
    </source>
</evidence>
<keyword evidence="1" id="KW-0233">DNA recombination</keyword>
<protein>
    <submittedName>
        <fullName evidence="3">Tyrosine-type recombinase/integrase</fullName>
    </submittedName>
</protein>
<dbReference type="SUPFAM" id="SSF56349">
    <property type="entry name" value="DNA breaking-rejoining enzymes"/>
    <property type="match status" value="1"/>
</dbReference>
<keyword evidence="4" id="KW-1185">Reference proteome</keyword>
<proteinExistence type="predicted"/>
<name>A0ABV8X2A5_9LACT</name>
<dbReference type="InterPro" id="IPR002104">
    <property type="entry name" value="Integrase_catalytic"/>
</dbReference>
<dbReference type="RefSeq" id="WP_378152643.1">
    <property type="nucleotide sequence ID" value="NZ_JBHSEC010000004.1"/>
</dbReference>
<dbReference type="Proteomes" id="UP001595817">
    <property type="component" value="Unassembled WGS sequence"/>
</dbReference>
<comment type="caution">
    <text evidence="3">The sequence shown here is derived from an EMBL/GenBank/DDBJ whole genome shotgun (WGS) entry which is preliminary data.</text>
</comment>
<dbReference type="Gene3D" id="1.10.443.10">
    <property type="entry name" value="Intergrase catalytic core"/>
    <property type="match status" value="1"/>
</dbReference>
<organism evidence="3 4">
    <name type="scientific">Chungangia koreensis</name>
    <dbReference type="NCBI Taxonomy" id="752657"/>
    <lineage>
        <taxon>Bacteria</taxon>
        <taxon>Bacillati</taxon>
        <taxon>Bacillota</taxon>
        <taxon>Bacilli</taxon>
        <taxon>Lactobacillales</taxon>
        <taxon>Chungangia</taxon>
    </lineage>
</organism>
<evidence type="ECO:0000313" key="4">
    <source>
        <dbReference type="Proteomes" id="UP001595817"/>
    </source>
</evidence>
<evidence type="ECO:0000256" key="1">
    <source>
        <dbReference type="ARBA" id="ARBA00023172"/>
    </source>
</evidence>
<evidence type="ECO:0000259" key="2">
    <source>
        <dbReference type="PROSITE" id="PS51898"/>
    </source>
</evidence>
<dbReference type="PROSITE" id="PS51898">
    <property type="entry name" value="TYR_RECOMBINASE"/>
    <property type="match status" value="1"/>
</dbReference>
<dbReference type="EMBL" id="JBHSEC010000004">
    <property type="protein sequence ID" value="MFC4409656.1"/>
    <property type="molecule type" value="Genomic_DNA"/>
</dbReference>